<keyword evidence="8" id="KW-1185">Reference proteome</keyword>
<dbReference type="PANTHER" id="PTHR13789:SF172">
    <property type="entry name" value="HYDROXYLASE, PUTATIVE (AFU_ORTHOLOGUE AFUA_1G12410)-RELATED"/>
    <property type="match status" value="1"/>
</dbReference>
<dbReference type="InterPro" id="IPR002938">
    <property type="entry name" value="FAD-bd"/>
</dbReference>
<dbReference type="Gene3D" id="3.50.50.60">
    <property type="entry name" value="FAD/NAD(P)-binding domain"/>
    <property type="match status" value="1"/>
</dbReference>
<dbReference type="AlphaFoldDB" id="A0A5M9JNT6"/>
<evidence type="ECO:0000256" key="1">
    <source>
        <dbReference type="ARBA" id="ARBA00007992"/>
    </source>
</evidence>
<keyword evidence="5" id="KW-0503">Monooxygenase</keyword>
<dbReference type="InterPro" id="IPR036188">
    <property type="entry name" value="FAD/NAD-bd_sf"/>
</dbReference>
<dbReference type="GO" id="GO:0071949">
    <property type="term" value="F:FAD binding"/>
    <property type="evidence" value="ECO:0007669"/>
    <property type="project" value="InterPro"/>
</dbReference>
<dbReference type="VEuPathDB" id="FungiDB:MFRU_058g00200"/>
<evidence type="ECO:0000256" key="3">
    <source>
        <dbReference type="ARBA" id="ARBA00022827"/>
    </source>
</evidence>
<dbReference type="PANTHER" id="PTHR13789">
    <property type="entry name" value="MONOOXYGENASE"/>
    <property type="match status" value="1"/>
</dbReference>
<dbReference type="GO" id="GO:0004497">
    <property type="term" value="F:monooxygenase activity"/>
    <property type="evidence" value="ECO:0007669"/>
    <property type="project" value="UniProtKB-KW"/>
</dbReference>
<sequence>MSSTGSSWRELDIGVIGGGIGGLAAATSLRQAGHRVTIYERADFAGEVGASISCAANGTKWLEEWGVNISIGRPVVLQKLISHDWKTGEVQNVYDLADYKSRWGYYYNMFHRVNMHEMLMDSATGPDHSGIPAILKCNHKCAEINHEEGLITFDNGLQAKHDLIVGADGIGSQVRKTLGIVPDRELSTSTCLHCIIETEDARKLGLRDLSPNSAIEFWGGQGIRKIVFSPCREGEVHSFYCFFPTSESLHAGEGWNINLTVGDILRPFPDLDPELLALFKNSTDVKPWRLFVHQPYPYWQQGNTCILGDAAHPMLPDQSQGACQALEDAAALGIIFGQKYEFANSKTSITDGLELYEQIRKPRASRVQAASALARVNINERIGFSSNTHSPNYNVLDENKKLTIEEMNEYDMYRDIEGKICGLQPEVEMRASL</sequence>
<reference evidence="7 8" key="1">
    <citation type="submission" date="2019-06" db="EMBL/GenBank/DDBJ databases">
        <title>Genome Sequence of the Brown Rot Fungal Pathogen Monilinia fructicola.</title>
        <authorList>
            <person name="De Miccolis Angelini R.M."/>
            <person name="Landi L."/>
            <person name="Abate D."/>
            <person name="Pollastro S."/>
            <person name="Romanazzi G."/>
            <person name="Faretra F."/>
        </authorList>
    </citation>
    <scope>NUCLEOTIDE SEQUENCE [LARGE SCALE GENOMIC DNA]</scope>
    <source>
        <strain evidence="7 8">Mfrc123</strain>
    </source>
</reference>
<keyword evidence="2" id="KW-0285">Flavoprotein</keyword>
<dbReference type="SUPFAM" id="SSF51905">
    <property type="entry name" value="FAD/NAD(P)-binding domain"/>
    <property type="match status" value="1"/>
</dbReference>
<organism evidence="7 8">
    <name type="scientific">Monilinia fructicola</name>
    <name type="common">Brown rot fungus</name>
    <name type="synonym">Ciboria fructicola</name>
    <dbReference type="NCBI Taxonomy" id="38448"/>
    <lineage>
        <taxon>Eukaryota</taxon>
        <taxon>Fungi</taxon>
        <taxon>Dikarya</taxon>
        <taxon>Ascomycota</taxon>
        <taxon>Pezizomycotina</taxon>
        <taxon>Leotiomycetes</taxon>
        <taxon>Helotiales</taxon>
        <taxon>Sclerotiniaceae</taxon>
        <taxon>Monilinia</taxon>
    </lineage>
</organism>
<evidence type="ECO:0000256" key="4">
    <source>
        <dbReference type="ARBA" id="ARBA00023002"/>
    </source>
</evidence>
<dbReference type="EMBL" id="VICG01000006">
    <property type="protein sequence ID" value="KAA8571164.1"/>
    <property type="molecule type" value="Genomic_DNA"/>
</dbReference>
<dbReference type="Proteomes" id="UP000322873">
    <property type="component" value="Unassembled WGS sequence"/>
</dbReference>
<name>A0A5M9JNT6_MONFR</name>
<comment type="caution">
    <text evidence="7">The sequence shown here is derived from an EMBL/GenBank/DDBJ whole genome shotgun (WGS) entry which is preliminary data.</text>
</comment>
<dbReference type="InterPro" id="IPR050493">
    <property type="entry name" value="FAD-dep_Monooxygenase_BioMet"/>
</dbReference>
<comment type="similarity">
    <text evidence="1">Belongs to the paxM FAD-dependent monooxygenase family.</text>
</comment>
<evidence type="ECO:0000313" key="7">
    <source>
        <dbReference type="EMBL" id="KAA8571164.1"/>
    </source>
</evidence>
<accession>A0A5M9JNT6</accession>
<gene>
    <name evidence="7" type="ORF">EYC84_000506</name>
</gene>
<dbReference type="SUPFAM" id="SSF54373">
    <property type="entry name" value="FAD-linked reductases, C-terminal domain"/>
    <property type="match status" value="1"/>
</dbReference>
<evidence type="ECO:0000256" key="5">
    <source>
        <dbReference type="ARBA" id="ARBA00023033"/>
    </source>
</evidence>
<evidence type="ECO:0000259" key="6">
    <source>
        <dbReference type="Pfam" id="PF01494"/>
    </source>
</evidence>
<keyword evidence="4" id="KW-0560">Oxidoreductase</keyword>
<proteinExistence type="inferred from homology"/>
<keyword evidence="3" id="KW-0274">FAD</keyword>
<feature type="domain" description="FAD-binding" evidence="6">
    <location>
        <begin position="11"/>
        <end position="368"/>
    </location>
</feature>
<dbReference type="Pfam" id="PF01494">
    <property type="entry name" value="FAD_binding_3"/>
    <property type="match status" value="1"/>
</dbReference>
<dbReference type="PRINTS" id="PR00420">
    <property type="entry name" value="RNGMNOXGNASE"/>
</dbReference>
<evidence type="ECO:0000256" key="2">
    <source>
        <dbReference type="ARBA" id="ARBA00022630"/>
    </source>
</evidence>
<evidence type="ECO:0000313" key="8">
    <source>
        <dbReference type="Proteomes" id="UP000322873"/>
    </source>
</evidence>
<dbReference type="OrthoDB" id="1047367at2759"/>
<protein>
    <recommendedName>
        <fullName evidence="6">FAD-binding domain-containing protein</fullName>
    </recommendedName>
</protein>